<dbReference type="CDD" id="cd13586">
    <property type="entry name" value="PBP2_Maltose_binding_like"/>
    <property type="match status" value="1"/>
</dbReference>
<keyword evidence="4" id="KW-0732">Signal</keyword>
<sequence length="398" mass="43701">MKKLGYVLILISLMILFLSLTGAQTNKITVWCSEKQVDILQRLGEEFKAKYGVSVDVQYVEFGSIKPNFLTAAPQGKGADIIVGAHDWVGELVVNGLLEPISQFKDQNQFYATALNAFSYGGKLYGLPYAMEAIALIYNKDYVKLPPSTFDSLISTAKRIDTAYKGRVRGFITSGTEFYYVAPVLFGYGGYVFKETPKGLDVSDIGLANPGAIKGAKLWKRLFDEKILTPGDNYQIMDSMFKEGKAAMIINGPWAVKAYKDAGINYGVTVIPSLEKGVMAKPFVGVQGFMINAKSPNKILARDFVLNYIATKDTMYKIYLADPRIPARKDVLSMIKDNPDIVGFTKSAANGIPMPNVPEMAFVWSAMNDALNLIANGKATPEEALENAVKAIKAQIKK</sequence>
<dbReference type="AlphaFoldDB" id="A0A7C2H4E1"/>
<dbReference type="PRINTS" id="PR00181">
    <property type="entry name" value="MALTOSEBP"/>
</dbReference>
<dbReference type="GO" id="GO:0015144">
    <property type="term" value="F:carbohydrate transmembrane transporter activity"/>
    <property type="evidence" value="ECO:0007669"/>
    <property type="project" value="InterPro"/>
</dbReference>
<dbReference type="EMBL" id="DTDV01000019">
    <property type="protein sequence ID" value="HGK24259.1"/>
    <property type="molecule type" value="Genomic_DNA"/>
</dbReference>
<dbReference type="GO" id="GO:0055052">
    <property type="term" value="C:ATP-binding cassette (ABC) transporter complex, substrate-binding subunit-containing"/>
    <property type="evidence" value="ECO:0007669"/>
    <property type="project" value="TreeGrafter"/>
</dbReference>
<dbReference type="PANTHER" id="PTHR30061">
    <property type="entry name" value="MALTOSE-BINDING PERIPLASMIC PROTEIN"/>
    <property type="match status" value="1"/>
</dbReference>
<evidence type="ECO:0000256" key="1">
    <source>
        <dbReference type="ARBA" id="ARBA00008520"/>
    </source>
</evidence>
<dbReference type="Pfam" id="PF13416">
    <property type="entry name" value="SBP_bac_8"/>
    <property type="match status" value="1"/>
</dbReference>
<evidence type="ECO:0000313" key="5">
    <source>
        <dbReference type="EMBL" id="HGK24259.1"/>
    </source>
</evidence>
<organism evidence="5">
    <name type="scientific">Dictyoglomus thermophilum</name>
    <dbReference type="NCBI Taxonomy" id="14"/>
    <lineage>
        <taxon>Bacteria</taxon>
        <taxon>Pseudomonadati</taxon>
        <taxon>Dictyoglomota</taxon>
        <taxon>Dictyoglomia</taxon>
        <taxon>Dictyoglomales</taxon>
        <taxon>Dictyoglomaceae</taxon>
        <taxon>Dictyoglomus</taxon>
    </lineage>
</organism>
<proteinExistence type="inferred from homology"/>
<dbReference type="PANTHER" id="PTHR30061:SF50">
    <property type="entry name" value="MALTOSE_MALTODEXTRIN-BINDING PERIPLASMIC PROTEIN"/>
    <property type="match status" value="1"/>
</dbReference>
<dbReference type="InterPro" id="IPR006060">
    <property type="entry name" value="Maltose/Cyclodextrin-bd"/>
</dbReference>
<dbReference type="GO" id="GO:0042956">
    <property type="term" value="P:maltodextrin transmembrane transport"/>
    <property type="evidence" value="ECO:0007669"/>
    <property type="project" value="TreeGrafter"/>
</dbReference>
<evidence type="ECO:0000256" key="3">
    <source>
        <dbReference type="ARBA" id="ARBA00022597"/>
    </source>
</evidence>
<comment type="caution">
    <text evidence="5">The sequence shown here is derived from an EMBL/GenBank/DDBJ whole genome shotgun (WGS) entry which is preliminary data.</text>
</comment>
<dbReference type="GO" id="GO:0015768">
    <property type="term" value="P:maltose transport"/>
    <property type="evidence" value="ECO:0007669"/>
    <property type="project" value="TreeGrafter"/>
</dbReference>
<accession>A0A7C2H4E1</accession>
<gene>
    <name evidence="5" type="ORF">ENU78_07525</name>
</gene>
<evidence type="ECO:0000256" key="4">
    <source>
        <dbReference type="ARBA" id="ARBA00022729"/>
    </source>
</evidence>
<dbReference type="InterPro" id="IPR006059">
    <property type="entry name" value="SBP"/>
</dbReference>
<comment type="similarity">
    <text evidence="1">Belongs to the bacterial solute-binding protein 1 family.</text>
</comment>
<dbReference type="RefSeq" id="WP_149122851.1">
    <property type="nucleotide sequence ID" value="NZ_VTFL01000003.1"/>
</dbReference>
<evidence type="ECO:0000256" key="2">
    <source>
        <dbReference type="ARBA" id="ARBA00022448"/>
    </source>
</evidence>
<name>A0A7C2H4E1_DICTH</name>
<reference evidence="5" key="1">
    <citation type="journal article" date="2020" name="mSystems">
        <title>Genome- and Community-Level Interaction Insights into Carbon Utilization and Element Cycling Functions of Hydrothermarchaeota in Hydrothermal Sediment.</title>
        <authorList>
            <person name="Zhou Z."/>
            <person name="Liu Y."/>
            <person name="Xu W."/>
            <person name="Pan J."/>
            <person name="Luo Z.H."/>
            <person name="Li M."/>
        </authorList>
    </citation>
    <scope>NUCLEOTIDE SEQUENCE [LARGE SCALE GENOMIC DNA]</scope>
    <source>
        <strain evidence="5">SpSt-70</strain>
    </source>
</reference>
<keyword evidence="3" id="KW-0762">Sugar transport</keyword>
<dbReference type="Gene3D" id="3.40.190.10">
    <property type="entry name" value="Periplasmic binding protein-like II"/>
    <property type="match status" value="2"/>
</dbReference>
<dbReference type="GO" id="GO:1901982">
    <property type="term" value="F:maltose binding"/>
    <property type="evidence" value="ECO:0007669"/>
    <property type="project" value="TreeGrafter"/>
</dbReference>
<keyword evidence="2" id="KW-0813">Transport</keyword>
<protein>
    <submittedName>
        <fullName evidence="5">Maltose ABC transporter substrate-binding protein</fullName>
    </submittedName>
</protein>
<dbReference type="SUPFAM" id="SSF53850">
    <property type="entry name" value="Periplasmic binding protein-like II"/>
    <property type="match status" value="1"/>
</dbReference>